<evidence type="ECO:0000313" key="2">
    <source>
        <dbReference type="Proteomes" id="UP000256373"/>
    </source>
</evidence>
<evidence type="ECO:0000313" key="1">
    <source>
        <dbReference type="EMBL" id="REA58195.1"/>
    </source>
</evidence>
<dbReference type="RefSeq" id="WP_115833011.1">
    <property type="nucleotide sequence ID" value="NZ_QNUL01000022.1"/>
</dbReference>
<organism evidence="1 2">
    <name type="scientific">Dyadobacter luteus</name>
    <dbReference type="NCBI Taxonomy" id="2259619"/>
    <lineage>
        <taxon>Bacteria</taxon>
        <taxon>Pseudomonadati</taxon>
        <taxon>Bacteroidota</taxon>
        <taxon>Cytophagia</taxon>
        <taxon>Cytophagales</taxon>
        <taxon>Spirosomataceae</taxon>
        <taxon>Dyadobacter</taxon>
    </lineage>
</organism>
<name>A0A3D8Y691_9BACT</name>
<reference evidence="1 2" key="1">
    <citation type="submission" date="2018-07" db="EMBL/GenBank/DDBJ databases">
        <title>Dyadobacter roseus sp. nov., isolated from rose rhizosphere soil.</title>
        <authorList>
            <person name="Chen L."/>
        </authorList>
    </citation>
    <scope>NUCLEOTIDE SEQUENCE [LARGE SCALE GENOMIC DNA]</scope>
    <source>
        <strain evidence="1 2">RS19</strain>
    </source>
</reference>
<dbReference type="OrthoDB" id="636834at2"/>
<comment type="caution">
    <text evidence="1">The sequence shown here is derived from an EMBL/GenBank/DDBJ whole genome shotgun (WGS) entry which is preliminary data.</text>
</comment>
<dbReference type="AlphaFoldDB" id="A0A3D8Y691"/>
<sequence>MIEKQNTLEWLDFIITIALDFSESEVNTLSEAQYGHMTEKIRERKREYVSFFNRQRMVVQSGKNISQLVKEHHGRLLILLDQAEAAAKKVNLLNTLTRDALRKILNCVYELLGFIESSFCEYLDLDERAPEAYLAEFGRQHQYRINKIEKQLKLKGSNPELIAIVLDAVKVSTAEDQRRPTFRTVFYQREVMHGLDKMLDSGRQSSIDDALVELLIYLNFNSRAFMDYYTRHMAQKIEGVKLAREKIHQLLLDYKNFKQMHRKPGLKLSPTDSDVKKYVSNWFTQEIGYLRERSGPRYVDEYPSAVRSTQTEPFKLMVLLSVDQIGLFLRALDSLRIIKARSMNTVFECIVPFLSTPRKAEISYDSMRSKSYSFEEKDKQTVIKALESVIVWIKEY</sequence>
<keyword evidence="2" id="KW-1185">Reference proteome</keyword>
<protein>
    <submittedName>
        <fullName evidence="1">Uncharacterized protein</fullName>
    </submittedName>
</protein>
<accession>A0A3D8Y691</accession>
<dbReference type="EMBL" id="QNUL01000022">
    <property type="protein sequence ID" value="REA58195.1"/>
    <property type="molecule type" value="Genomic_DNA"/>
</dbReference>
<proteinExistence type="predicted"/>
<dbReference type="Proteomes" id="UP000256373">
    <property type="component" value="Unassembled WGS sequence"/>
</dbReference>
<gene>
    <name evidence="1" type="ORF">DSL64_21545</name>
</gene>